<evidence type="ECO:0000313" key="2">
    <source>
        <dbReference type="Proteomes" id="UP001295684"/>
    </source>
</evidence>
<gene>
    <name evidence="1" type="ORF">ECRASSUSDP1_LOCUS1760</name>
</gene>
<keyword evidence="2" id="KW-1185">Reference proteome</keyword>
<dbReference type="Proteomes" id="UP001295684">
    <property type="component" value="Unassembled WGS sequence"/>
</dbReference>
<evidence type="ECO:0000313" key="1">
    <source>
        <dbReference type="EMBL" id="CAI2360456.1"/>
    </source>
</evidence>
<dbReference type="AlphaFoldDB" id="A0AAD1U1S3"/>
<accession>A0AAD1U1S3</accession>
<name>A0AAD1U1S3_EUPCR</name>
<comment type="caution">
    <text evidence="1">The sequence shown here is derived from an EMBL/GenBank/DDBJ whole genome shotgun (WGS) entry which is preliminary data.</text>
</comment>
<proteinExistence type="predicted"/>
<reference evidence="1" key="1">
    <citation type="submission" date="2023-07" db="EMBL/GenBank/DDBJ databases">
        <authorList>
            <consortium name="AG Swart"/>
            <person name="Singh M."/>
            <person name="Singh A."/>
            <person name="Seah K."/>
            <person name="Emmerich C."/>
        </authorList>
    </citation>
    <scope>NUCLEOTIDE SEQUENCE</scope>
    <source>
        <strain evidence="1">DP1</strain>
    </source>
</reference>
<organism evidence="1 2">
    <name type="scientific">Euplotes crassus</name>
    <dbReference type="NCBI Taxonomy" id="5936"/>
    <lineage>
        <taxon>Eukaryota</taxon>
        <taxon>Sar</taxon>
        <taxon>Alveolata</taxon>
        <taxon>Ciliophora</taxon>
        <taxon>Intramacronucleata</taxon>
        <taxon>Spirotrichea</taxon>
        <taxon>Hypotrichia</taxon>
        <taxon>Euplotida</taxon>
        <taxon>Euplotidae</taxon>
        <taxon>Moneuplotes</taxon>
    </lineage>
</organism>
<protein>
    <submittedName>
        <fullName evidence="1">Uncharacterized protein</fullName>
    </submittedName>
</protein>
<dbReference type="EMBL" id="CAMPGE010001655">
    <property type="protein sequence ID" value="CAI2360456.1"/>
    <property type="molecule type" value="Genomic_DNA"/>
</dbReference>
<sequence>MTKKVEKKLKGLLAAQDLNDCQSTFGCLLQYRKQSFPNQEERSYKGEQLKHISVFCCVVNEEENRIKQFQEIKAQVGLVCTTIHRVETLTKKKIIKRFFNSKAFLKHQERFGNLLDDSNSFERFNAYKRTSFLTTFSSQADMAQRKKMKKHKGTY</sequence>